<protein>
    <recommendedName>
        <fullName evidence="4">Secreted protein</fullName>
    </recommendedName>
</protein>
<keyword evidence="1" id="KW-0732">Signal</keyword>
<organism evidence="2 3">
    <name type="scientific">Rangifer tarandus platyrhynchus</name>
    <name type="common">Svalbard reindeer</name>
    <dbReference type="NCBI Taxonomy" id="3082113"/>
    <lineage>
        <taxon>Eukaryota</taxon>
        <taxon>Metazoa</taxon>
        <taxon>Chordata</taxon>
        <taxon>Craniata</taxon>
        <taxon>Vertebrata</taxon>
        <taxon>Euteleostomi</taxon>
        <taxon>Mammalia</taxon>
        <taxon>Eutheria</taxon>
        <taxon>Laurasiatheria</taxon>
        <taxon>Artiodactyla</taxon>
        <taxon>Ruminantia</taxon>
        <taxon>Pecora</taxon>
        <taxon>Cervidae</taxon>
        <taxon>Odocoileinae</taxon>
        <taxon>Rangifer</taxon>
    </lineage>
</organism>
<sequence length="110" mass="12191">MTETLSPLQVACPFLSFLSLLISMPTFQTPHTQWPEPDMDRMFRSLSPPHEVNVSTTPLWFCKFSQPLESKSCLSLCFLGKRCPGIDGYSRFGNSLTGLGLSQASSEVNS</sequence>
<evidence type="ECO:0000313" key="3">
    <source>
        <dbReference type="Proteomes" id="UP001176941"/>
    </source>
</evidence>
<feature type="chain" id="PRO_5045712359" description="Secreted protein" evidence="1">
    <location>
        <begin position="29"/>
        <end position="110"/>
    </location>
</feature>
<proteinExistence type="predicted"/>
<dbReference type="Proteomes" id="UP001176941">
    <property type="component" value="Chromosome 12"/>
</dbReference>
<keyword evidence="3" id="KW-1185">Reference proteome</keyword>
<gene>
    <name evidence="2" type="ORF">MRATA1EN1_LOCUS4330</name>
</gene>
<accession>A0ABN8Y1P1</accession>
<name>A0ABN8Y1P1_RANTA</name>
<evidence type="ECO:0008006" key="4">
    <source>
        <dbReference type="Google" id="ProtNLM"/>
    </source>
</evidence>
<evidence type="ECO:0000256" key="1">
    <source>
        <dbReference type="SAM" id="SignalP"/>
    </source>
</evidence>
<feature type="signal peptide" evidence="1">
    <location>
        <begin position="1"/>
        <end position="28"/>
    </location>
</feature>
<dbReference type="EMBL" id="OX459948">
    <property type="protein sequence ID" value="CAI9155368.1"/>
    <property type="molecule type" value="Genomic_DNA"/>
</dbReference>
<evidence type="ECO:0000313" key="2">
    <source>
        <dbReference type="EMBL" id="CAI9155368.1"/>
    </source>
</evidence>
<reference evidence="2" key="1">
    <citation type="submission" date="2023-04" db="EMBL/GenBank/DDBJ databases">
        <authorList>
            <consortium name="ELIXIR-Norway"/>
        </authorList>
    </citation>
    <scope>NUCLEOTIDE SEQUENCE [LARGE SCALE GENOMIC DNA]</scope>
</reference>